<evidence type="ECO:0000259" key="1">
    <source>
        <dbReference type="PROSITE" id="PS50914"/>
    </source>
</evidence>
<accession>A0A4R5PHU9</accession>
<dbReference type="Pfam" id="PF04972">
    <property type="entry name" value="BON"/>
    <property type="match status" value="1"/>
</dbReference>
<feature type="domain" description="BON" evidence="1">
    <location>
        <begin position="10"/>
        <end position="76"/>
    </location>
</feature>
<dbReference type="EMBL" id="RXLR01000005">
    <property type="protein sequence ID" value="TDH25893.1"/>
    <property type="molecule type" value="Genomic_DNA"/>
</dbReference>
<sequence length="76" mass="7782">MTTTANVAGSDIEVQAGVQEELDWAPDVDAAHIGVAVNGGAVTLSGEVRAYSELLAAKRAAMRVRGVTAIVKVISC</sequence>
<proteinExistence type="predicted"/>
<reference evidence="2 3" key="1">
    <citation type="journal article" date="2019" name="Sci. Rep.">
        <title>Extended insight into the Mycobacterium chelonae-abscessus complex through whole genome sequencing of Mycobacterium salmoniphilum outbreak and Mycobacterium salmoniphilum-like strains.</title>
        <authorList>
            <person name="Behra P.R.K."/>
            <person name="Das S."/>
            <person name="Pettersson B.M.F."/>
            <person name="Shirreff L."/>
            <person name="DuCote T."/>
            <person name="Jacobsson K.G."/>
            <person name="Ennis D.G."/>
            <person name="Kirsebom L.A."/>
        </authorList>
    </citation>
    <scope>NUCLEOTIDE SEQUENCE [LARGE SCALE GENOMIC DNA]</scope>
    <source>
        <strain evidence="2 3">DSM 45524</strain>
    </source>
</reference>
<evidence type="ECO:0000313" key="2">
    <source>
        <dbReference type="EMBL" id="TDH25893.1"/>
    </source>
</evidence>
<gene>
    <name evidence="2" type="ORF">EJ571_00895</name>
</gene>
<name>A0A4R5PHU9_9MYCO</name>
<dbReference type="AlphaFoldDB" id="A0A4R5PHU9"/>
<dbReference type="PROSITE" id="PS50914">
    <property type="entry name" value="BON"/>
    <property type="match status" value="1"/>
</dbReference>
<comment type="caution">
    <text evidence="2">The sequence shown here is derived from an EMBL/GenBank/DDBJ whole genome shotgun (WGS) entry which is preliminary data.</text>
</comment>
<dbReference type="RefSeq" id="WP_109558291.1">
    <property type="nucleotide sequence ID" value="NZ_MAFQ01000007.1"/>
</dbReference>
<dbReference type="InterPro" id="IPR007055">
    <property type="entry name" value="BON_dom"/>
</dbReference>
<evidence type="ECO:0000313" key="3">
    <source>
        <dbReference type="Proteomes" id="UP000295627"/>
    </source>
</evidence>
<organism evidence="2 3">
    <name type="scientific">Mycobacteroides franklinii</name>
    <dbReference type="NCBI Taxonomy" id="948102"/>
    <lineage>
        <taxon>Bacteria</taxon>
        <taxon>Bacillati</taxon>
        <taxon>Actinomycetota</taxon>
        <taxon>Actinomycetes</taxon>
        <taxon>Mycobacteriales</taxon>
        <taxon>Mycobacteriaceae</taxon>
        <taxon>Mycobacteroides</taxon>
    </lineage>
</organism>
<dbReference type="Proteomes" id="UP000295627">
    <property type="component" value="Unassembled WGS sequence"/>
</dbReference>
<protein>
    <submittedName>
        <fullName evidence="2">BON domain-containing protein</fullName>
    </submittedName>
</protein>
<dbReference type="Gene3D" id="3.30.1340.30">
    <property type="match status" value="1"/>
</dbReference>